<evidence type="ECO:0000313" key="5">
    <source>
        <dbReference type="Proteomes" id="UP001287286"/>
    </source>
</evidence>
<evidence type="ECO:0000313" key="2">
    <source>
        <dbReference type="EMBL" id="KAK4093485.1"/>
    </source>
</evidence>
<reference evidence="3" key="1">
    <citation type="submission" date="2015-05" db="EMBL/GenBank/DDBJ databases">
        <authorList>
            <person name="Wang D.B."/>
            <person name="Wang M."/>
        </authorList>
    </citation>
    <scope>NUCLEOTIDE SEQUENCE</scope>
    <source>
        <strain evidence="3">36-1</strain>
    </source>
</reference>
<feature type="region of interest" description="Disordered" evidence="1">
    <location>
        <begin position="35"/>
        <end position="55"/>
    </location>
</feature>
<dbReference type="AlphaFoldDB" id="A0A2U3E5W8"/>
<comment type="caution">
    <text evidence="3">The sequence shown here is derived from an EMBL/GenBank/DDBJ whole genome shotgun (WGS) entry which is preliminary data.</text>
</comment>
<evidence type="ECO:0000256" key="1">
    <source>
        <dbReference type="SAM" id="MobiDB-lite"/>
    </source>
</evidence>
<organism evidence="3 4">
    <name type="scientific">Purpureocillium lilacinum</name>
    <name type="common">Paecilomyces lilacinus</name>
    <dbReference type="NCBI Taxonomy" id="33203"/>
    <lineage>
        <taxon>Eukaryota</taxon>
        <taxon>Fungi</taxon>
        <taxon>Dikarya</taxon>
        <taxon>Ascomycota</taxon>
        <taxon>Pezizomycotina</taxon>
        <taxon>Sordariomycetes</taxon>
        <taxon>Hypocreomycetidae</taxon>
        <taxon>Hypocreales</taxon>
        <taxon>Ophiocordycipitaceae</taxon>
        <taxon>Purpureocillium</taxon>
    </lineage>
</organism>
<dbReference type="Proteomes" id="UP001287286">
    <property type="component" value="Unassembled WGS sequence"/>
</dbReference>
<accession>A0A2U3E5W8</accession>
<evidence type="ECO:0000313" key="4">
    <source>
        <dbReference type="Proteomes" id="UP000245956"/>
    </source>
</evidence>
<gene>
    <name evidence="3" type="ORF">PCL_00788</name>
    <name evidence="2" type="ORF">Purlil1_1819</name>
</gene>
<dbReference type="EMBL" id="LCWV01000011">
    <property type="protein sequence ID" value="PWI69876.1"/>
    <property type="molecule type" value="Genomic_DNA"/>
</dbReference>
<dbReference type="EMBL" id="JAWRVI010000005">
    <property type="protein sequence ID" value="KAK4093485.1"/>
    <property type="molecule type" value="Genomic_DNA"/>
</dbReference>
<name>A0A2U3E5W8_PURLI</name>
<dbReference type="Proteomes" id="UP000245956">
    <property type="component" value="Unassembled WGS sequence"/>
</dbReference>
<sequence>MAAAAAADVAAAPGAVEDGAMAGAGAAALLCQRSGRSPGGSAAPQSGSEGGSGDERSVMGLCQVAIVMGEEGAAMFDGADSQEQARHEGRLLARGRIRRVMGIAPALTAGARLPVPVPVPVPVMHRRGSSSQPCIQGHGAASAGCGWVPARGTMGEQGKACCASQEPRRTIGRLQDIGGGQRKAWTTRVVVGAVGSAALMSREGPGQAAATATVRKKRSARQGKEGKTRSGDEIWPPGGFRRRVGGDDDGIKKVGRRWPERASNVSELSTVSVLASVSVSVSVSVCRGCHARWLLAAGCEGGREARTLDEGRVCVDSRGRCAHEHVHLRLQLAQRPKQAAGSNGIPTMAAVYDGGHERAATPDRPACARGRDNQRRCAGTGGARRSFRGGGGGGGDAGRALRSTRGAATGGALAAADSTSSSKCIHASMRDGMGVAQGPPLAGGGWGEWAMAATAAPALYYSQLGPRQARATRTYNPEARDVPPLSSCLSDCSAVHDNGDIECRPSQMNQGTETVHLRAVLTYLTTMYRKMKSVSSLIFTSLLATALAHSSESQACGAALRPGVPIAPPWMRVTEKPTFATCSPALAKEQGTASLASQTRDRARAACAAVPGQWAMRMPNAAELSSFSP</sequence>
<proteinExistence type="predicted"/>
<reference evidence="3 4" key="2">
    <citation type="journal article" date="2016" name="Front. Microbiol.">
        <title>Genome and transcriptome sequences reveal the specific parasitism of the nematophagous Purpureocillium lilacinum 36-1.</title>
        <authorList>
            <person name="Xie J."/>
            <person name="Li S."/>
            <person name="Mo C."/>
            <person name="Xiao X."/>
            <person name="Peng D."/>
            <person name="Wang G."/>
            <person name="Xiao Y."/>
        </authorList>
    </citation>
    <scope>NUCLEOTIDE SEQUENCE [LARGE SCALE GENOMIC DNA]</scope>
    <source>
        <strain evidence="3 4">36-1</strain>
    </source>
</reference>
<evidence type="ECO:0000313" key="3">
    <source>
        <dbReference type="EMBL" id="PWI69876.1"/>
    </source>
</evidence>
<feature type="compositionally biased region" description="Gly residues" evidence="1">
    <location>
        <begin position="388"/>
        <end position="397"/>
    </location>
</feature>
<reference evidence="2" key="3">
    <citation type="submission" date="2023-11" db="EMBL/GenBank/DDBJ databases">
        <authorList>
            <person name="Beijen E."/>
            <person name="Ohm R.A."/>
        </authorList>
    </citation>
    <scope>NUCLEOTIDE SEQUENCE</scope>
    <source>
        <strain evidence="2">CBS 150709</strain>
    </source>
</reference>
<reference evidence="2 5" key="4">
    <citation type="journal article" date="2024" name="Microbiol. Resour. Announc.">
        <title>Genome annotations for the ascomycete fungi Trichoderma harzianum, Trichoderma aggressivum, and Purpureocillium lilacinum.</title>
        <authorList>
            <person name="Beijen E.P.W."/>
            <person name="Ohm R.A."/>
        </authorList>
    </citation>
    <scope>NUCLEOTIDE SEQUENCE [LARGE SCALE GENOMIC DNA]</scope>
    <source>
        <strain evidence="2 5">CBS 150709</strain>
    </source>
</reference>
<feature type="compositionally biased region" description="Low complexity" evidence="1">
    <location>
        <begin position="35"/>
        <end position="47"/>
    </location>
</feature>
<feature type="compositionally biased region" description="Basic and acidic residues" evidence="1">
    <location>
        <begin position="222"/>
        <end position="232"/>
    </location>
</feature>
<keyword evidence="5" id="KW-1185">Reference proteome</keyword>
<feature type="region of interest" description="Disordered" evidence="1">
    <location>
        <begin position="360"/>
        <end position="398"/>
    </location>
</feature>
<protein>
    <submittedName>
        <fullName evidence="3">Uncharacterized protein</fullName>
    </submittedName>
</protein>
<feature type="region of interest" description="Disordered" evidence="1">
    <location>
        <begin position="204"/>
        <end position="239"/>
    </location>
</feature>